<keyword evidence="4" id="KW-1185">Reference proteome</keyword>
<protein>
    <submittedName>
        <fullName evidence="3">Uncharacterized protein</fullName>
    </submittedName>
</protein>
<organism evidence="3 4">
    <name type="scientific">Geranomyces variabilis</name>
    <dbReference type="NCBI Taxonomy" id="109894"/>
    <lineage>
        <taxon>Eukaryota</taxon>
        <taxon>Fungi</taxon>
        <taxon>Fungi incertae sedis</taxon>
        <taxon>Chytridiomycota</taxon>
        <taxon>Chytridiomycota incertae sedis</taxon>
        <taxon>Chytridiomycetes</taxon>
        <taxon>Spizellomycetales</taxon>
        <taxon>Powellomycetaceae</taxon>
        <taxon>Geranomyces</taxon>
    </lineage>
</organism>
<reference evidence="3" key="1">
    <citation type="submission" date="2020-05" db="EMBL/GenBank/DDBJ databases">
        <title>Phylogenomic resolution of chytrid fungi.</title>
        <authorList>
            <person name="Stajich J.E."/>
            <person name="Amses K."/>
            <person name="Simmons R."/>
            <person name="Seto K."/>
            <person name="Myers J."/>
            <person name="Bonds A."/>
            <person name="Quandt C.A."/>
            <person name="Barry K."/>
            <person name="Liu P."/>
            <person name="Grigoriev I."/>
            <person name="Longcore J.E."/>
            <person name="James T.Y."/>
        </authorList>
    </citation>
    <scope>NUCLEOTIDE SEQUENCE</scope>
    <source>
        <strain evidence="3">JEL0379</strain>
    </source>
</reference>
<evidence type="ECO:0000313" key="4">
    <source>
        <dbReference type="Proteomes" id="UP001212152"/>
    </source>
</evidence>
<evidence type="ECO:0000256" key="2">
    <source>
        <dbReference type="SAM" id="Phobius"/>
    </source>
</evidence>
<evidence type="ECO:0000313" key="3">
    <source>
        <dbReference type="EMBL" id="KAJ3182636.1"/>
    </source>
</evidence>
<dbReference type="EMBL" id="JADGJQ010000008">
    <property type="protein sequence ID" value="KAJ3182636.1"/>
    <property type="molecule type" value="Genomic_DNA"/>
</dbReference>
<keyword evidence="2" id="KW-0472">Membrane</keyword>
<keyword evidence="2" id="KW-1133">Transmembrane helix</keyword>
<feature type="transmembrane region" description="Helical" evidence="2">
    <location>
        <begin position="658"/>
        <end position="684"/>
    </location>
</feature>
<gene>
    <name evidence="3" type="ORF">HDU87_007975</name>
</gene>
<keyword evidence="2" id="KW-0812">Transmembrane</keyword>
<feature type="compositionally biased region" description="Low complexity" evidence="1">
    <location>
        <begin position="112"/>
        <end position="124"/>
    </location>
</feature>
<dbReference type="AlphaFoldDB" id="A0AAD5TR53"/>
<feature type="region of interest" description="Disordered" evidence="1">
    <location>
        <begin position="35"/>
        <end position="129"/>
    </location>
</feature>
<sequence>MSASKGILDEEIASGACYGSPLCDIELADSRIRRTTAPSKHSRGGSTGLGGVARTAPYNDDELRNRVAAGTTTTRSHIIKLKPEREANIGSDSDDDGDSDHQHAPSTTPPSAQDDAAAAAAQQRARQRTQLHRALLRTARHAALAALCAVGAVVGKDGYIVVENGTWGKTITGLAFGILVQVSLVPIVECGRMWAQRWFARKLTAKGMKAREMLTAWSALYSGSYRGVEDFAGVGPIALFLILIYASEAVVIGAIGNLYTVVPTVALKATDELYLRRPLLSTTQMIPVTGLAYDAYVNDASGRTSDDWIRMTSESTRVQYMKDKATVTCQPDGSCKSVATGVFNPIGFSTLDGASGSLPFTTLVINDQIQTSATVIEITNECTTVPAERTEFQGIVPGYVSWPAILVPGTDLADQQWLVPISLGGHFFMTMAPEIGSFSLTRYNPNNALSPIYAPPLGEIYMLPYAYRIPGRYVGMQYLDEIYAKEYYNESVPVGFAFCKVTARTGLADVSISVSGQTEVDGVSTTYTRVDTLHQISELTPLNFNVTEGFGSAVIAGHLVNSISCSWRICPASSNYTDVPFVTQSAGYLSIPDGPDGWDYAGGLAKVAQRMSEIVLVAIGAVSSSTGRFGTLDPYPYAIPDPVSVPVQVFTTATHGRVVISTGCVAILITGGVMAVALLVYEIALYARGGHRAMAPGILITDSIYYFLKSFHDSIIHPATPGMIDPHPDELRRALGSKTFLLGQTLTQVGLDESKKNELGSVSDFWIHINKKNPAD</sequence>
<proteinExistence type="predicted"/>
<dbReference type="Proteomes" id="UP001212152">
    <property type="component" value="Unassembled WGS sequence"/>
</dbReference>
<name>A0AAD5TR53_9FUNG</name>
<accession>A0AAD5TR53</accession>
<evidence type="ECO:0000256" key="1">
    <source>
        <dbReference type="SAM" id="MobiDB-lite"/>
    </source>
</evidence>
<comment type="caution">
    <text evidence="3">The sequence shown here is derived from an EMBL/GenBank/DDBJ whole genome shotgun (WGS) entry which is preliminary data.</text>
</comment>